<dbReference type="SUPFAM" id="SSF49503">
    <property type="entry name" value="Cupredoxins"/>
    <property type="match status" value="1"/>
</dbReference>
<keyword evidence="3" id="KW-1185">Reference proteome</keyword>
<dbReference type="Proteomes" id="UP001054252">
    <property type="component" value="Unassembled WGS sequence"/>
</dbReference>
<dbReference type="Gene3D" id="2.60.40.420">
    <property type="entry name" value="Cupredoxins - blue copper proteins"/>
    <property type="match status" value="1"/>
</dbReference>
<reference evidence="2 3" key="1">
    <citation type="journal article" date="2021" name="Commun. Biol.">
        <title>The genome of Shorea leprosula (Dipterocarpaceae) highlights the ecological relevance of drought in aseasonal tropical rainforests.</title>
        <authorList>
            <person name="Ng K.K.S."/>
            <person name="Kobayashi M.J."/>
            <person name="Fawcett J.A."/>
            <person name="Hatakeyama M."/>
            <person name="Paape T."/>
            <person name="Ng C.H."/>
            <person name="Ang C.C."/>
            <person name="Tnah L.H."/>
            <person name="Lee C.T."/>
            <person name="Nishiyama T."/>
            <person name="Sese J."/>
            <person name="O'Brien M.J."/>
            <person name="Copetti D."/>
            <person name="Mohd Noor M.I."/>
            <person name="Ong R.C."/>
            <person name="Putra M."/>
            <person name="Sireger I.Z."/>
            <person name="Indrioko S."/>
            <person name="Kosugi Y."/>
            <person name="Izuno A."/>
            <person name="Isagi Y."/>
            <person name="Lee S.L."/>
            <person name="Shimizu K.K."/>
        </authorList>
    </citation>
    <scope>NUCLEOTIDE SEQUENCE [LARGE SCALE GENOMIC DNA]</scope>
    <source>
        <strain evidence="2">214</strain>
    </source>
</reference>
<feature type="domain" description="Phytocyanin" evidence="1">
    <location>
        <begin position="1"/>
        <end position="58"/>
    </location>
</feature>
<dbReference type="GO" id="GO:0009055">
    <property type="term" value="F:electron transfer activity"/>
    <property type="evidence" value="ECO:0007669"/>
    <property type="project" value="InterPro"/>
</dbReference>
<dbReference type="EMBL" id="BPVZ01000016">
    <property type="protein sequence ID" value="GKV00703.1"/>
    <property type="molecule type" value="Genomic_DNA"/>
</dbReference>
<dbReference type="InterPro" id="IPR003245">
    <property type="entry name" value="Phytocyanin_dom"/>
</dbReference>
<organism evidence="2 3">
    <name type="scientific">Rubroshorea leprosula</name>
    <dbReference type="NCBI Taxonomy" id="152421"/>
    <lineage>
        <taxon>Eukaryota</taxon>
        <taxon>Viridiplantae</taxon>
        <taxon>Streptophyta</taxon>
        <taxon>Embryophyta</taxon>
        <taxon>Tracheophyta</taxon>
        <taxon>Spermatophyta</taxon>
        <taxon>Magnoliopsida</taxon>
        <taxon>eudicotyledons</taxon>
        <taxon>Gunneridae</taxon>
        <taxon>Pentapetalae</taxon>
        <taxon>rosids</taxon>
        <taxon>malvids</taxon>
        <taxon>Malvales</taxon>
        <taxon>Dipterocarpaceae</taxon>
        <taxon>Rubroshorea</taxon>
    </lineage>
</organism>
<dbReference type="AlphaFoldDB" id="A0AAV5IQY9"/>
<comment type="caution">
    <text evidence="2">The sequence shown here is derived from an EMBL/GenBank/DDBJ whole genome shotgun (WGS) entry which is preliminary data.</text>
</comment>
<sequence>MVLPIFNWTRTHNVAEVSQTDYDNYTTNNPLSIQQSSPANFTLTTSGSPCPICTVPTH</sequence>
<dbReference type="InterPro" id="IPR008972">
    <property type="entry name" value="Cupredoxin"/>
</dbReference>
<evidence type="ECO:0000259" key="1">
    <source>
        <dbReference type="PROSITE" id="PS51485"/>
    </source>
</evidence>
<gene>
    <name evidence="2" type="ORF">SLEP1_g13348</name>
</gene>
<evidence type="ECO:0000313" key="2">
    <source>
        <dbReference type="EMBL" id="GKV00703.1"/>
    </source>
</evidence>
<dbReference type="PROSITE" id="PS51485">
    <property type="entry name" value="PHYTOCYANIN"/>
    <property type="match status" value="1"/>
</dbReference>
<name>A0AAV5IQY9_9ROSI</name>
<proteinExistence type="predicted"/>
<dbReference type="Pfam" id="PF02298">
    <property type="entry name" value="Cu_bind_like"/>
    <property type="match status" value="1"/>
</dbReference>
<evidence type="ECO:0000313" key="3">
    <source>
        <dbReference type="Proteomes" id="UP001054252"/>
    </source>
</evidence>
<protein>
    <recommendedName>
        <fullName evidence="1">Phytocyanin domain-containing protein</fullName>
    </recommendedName>
</protein>
<accession>A0AAV5IQY9</accession>